<comment type="catalytic activity">
    <reaction evidence="4 5">
        <text>[thioredoxin]-disulfide + L-methionine + H2O = L-methionine (S)-S-oxide + [thioredoxin]-dithiol</text>
        <dbReference type="Rhea" id="RHEA:19993"/>
        <dbReference type="Rhea" id="RHEA-COMP:10698"/>
        <dbReference type="Rhea" id="RHEA-COMP:10700"/>
        <dbReference type="ChEBI" id="CHEBI:15377"/>
        <dbReference type="ChEBI" id="CHEBI:29950"/>
        <dbReference type="ChEBI" id="CHEBI:50058"/>
        <dbReference type="ChEBI" id="CHEBI:57844"/>
        <dbReference type="ChEBI" id="CHEBI:58772"/>
        <dbReference type="EC" id="1.8.4.11"/>
    </reaction>
</comment>
<sequence>MSSNKLQPVSISQALPGRETAIPHSPYHAVNQYSIDNIPKNAEVAYFAMGCFWGAERLFWQQSGVYSTSVGYSGGITPNPTYEEVCTGLTGHTEIVRVVFDPQTIRYIDLLTLFWENHDPAQGMRQGGDIGTQYRSALYTVSDSQLQQAQETRAAYQQAMVAQNDTRQITTEIAPLETFYFAEDYHQQYLHKNPAGYCGLGGTGICLPPQNIN</sequence>
<evidence type="ECO:0000256" key="3">
    <source>
        <dbReference type="ARBA" id="ARBA00047806"/>
    </source>
</evidence>
<feature type="active site" evidence="5">
    <location>
        <position position="51"/>
    </location>
</feature>
<protein>
    <recommendedName>
        <fullName evidence="5">Peptide methionine sulfoxide reductase MsrA</fullName>
        <shortName evidence="5">Protein-methionine-S-oxide reductase</shortName>
        <ecNumber evidence="5">1.8.4.11</ecNumber>
    </recommendedName>
    <alternativeName>
        <fullName evidence="5">Peptide-methionine (S)-S-oxide reductase</fullName>
        <shortName evidence="5">Peptide Met(O) reductase</shortName>
    </alternativeName>
</protein>
<proteinExistence type="inferred from homology"/>
<dbReference type="RefSeq" id="WP_249999448.1">
    <property type="nucleotide sequence ID" value="NZ_CP095443.1"/>
</dbReference>
<dbReference type="SUPFAM" id="SSF55068">
    <property type="entry name" value="Peptide methionine sulfoxide reductase"/>
    <property type="match status" value="1"/>
</dbReference>
<evidence type="ECO:0000256" key="1">
    <source>
        <dbReference type="ARBA" id="ARBA00005591"/>
    </source>
</evidence>
<organism evidence="7 8">
    <name type="scientific">Providencia stuartii</name>
    <dbReference type="NCBI Taxonomy" id="588"/>
    <lineage>
        <taxon>Bacteria</taxon>
        <taxon>Pseudomonadati</taxon>
        <taxon>Pseudomonadota</taxon>
        <taxon>Gammaproteobacteria</taxon>
        <taxon>Enterobacterales</taxon>
        <taxon>Morganellaceae</taxon>
        <taxon>Providencia</taxon>
    </lineage>
</organism>
<evidence type="ECO:0000256" key="4">
    <source>
        <dbReference type="ARBA" id="ARBA00048782"/>
    </source>
</evidence>
<evidence type="ECO:0000313" key="7">
    <source>
        <dbReference type="EMBL" id="MER5076027.1"/>
    </source>
</evidence>
<dbReference type="GO" id="GO:0006979">
    <property type="term" value="P:response to oxidative stress"/>
    <property type="evidence" value="ECO:0007669"/>
    <property type="project" value="UniProtKB-ARBA"/>
</dbReference>
<keyword evidence="2 5" id="KW-0560">Oxidoreductase</keyword>
<evidence type="ECO:0000313" key="8">
    <source>
        <dbReference type="Proteomes" id="UP001495779"/>
    </source>
</evidence>
<dbReference type="Proteomes" id="UP001495779">
    <property type="component" value="Unassembled WGS sequence"/>
</dbReference>
<dbReference type="InterPro" id="IPR036509">
    <property type="entry name" value="Met_Sox_Rdtase_MsrA_sf"/>
</dbReference>
<evidence type="ECO:0000259" key="6">
    <source>
        <dbReference type="Pfam" id="PF01625"/>
    </source>
</evidence>
<dbReference type="GO" id="GO:0008113">
    <property type="term" value="F:peptide-methionine (S)-S-oxide reductase activity"/>
    <property type="evidence" value="ECO:0007669"/>
    <property type="project" value="UniProtKB-UniRule"/>
</dbReference>
<accession>A0ABD5L6W4</accession>
<dbReference type="FunFam" id="3.30.1060.10:FF:000001">
    <property type="entry name" value="Peptide methionine sulfoxide reductase MsrA"/>
    <property type="match status" value="1"/>
</dbReference>
<evidence type="ECO:0000256" key="2">
    <source>
        <dbReference type="ARBA" id="ARBA00023002"/>
    </source>
</evidence>
<dbReference type="PANTHER" id="PTHR42799">
    <property type="entry name" value="MITOCHONDRIAL PEPTIDE METHIONINE SULFOXIDE REDUCTASE"/>
    <property type="match status" value="1"/>
</dbReference>
<comment type="catalytic activity">
    <reaction evidence="3 5">
        <text>L-methionyl-[protein] + [thioredoxin]-disulfide + H2O = L-methionyl-(S)-S-oxide-[protein] + [thioredoxin]-dithiol</text>
        <dbReference type="Rhea" id="RHEA:14217"/>
        <dbReference type="Rhea" id="RHEA-COMP:10698"/>
        <dbReference type="Rhea" id="RHEA-COMP:10700"/>
        <dbReference type="Rhea" id="RHEA-COMP:12313"/>
        <dbReference type="Rhea" id="RHEA-COMP:12315"/>
        <dbReference type="ChEBI" id="CHEBI:15377"/>
        <dbReference type="ChEBI" id="CHEBI:16044"/>
        <dbReference type="ChEBI" id="CHEBI:29950"/>
        <dbReference type="ChEBI" id="CHEBI:44120"/>
        <dbReference type="ChEBI" id="CHEBI:50058"/>
        <dbReference type="EC" id="1.8.4.11"/>
    </reaction>
</comment>
<dbReference type="EC" id="1.8.4.11" evidence="5"/>
<comment type="caution">
    <text evidence="7">The sequence shown here is derived from an EMBL/GenBank/DDBJ whole genome shotgun (WGS) entry which is preliminary data.</text>
</comment>
<dbReference type="NCBIfam" id="TIGR00401">
    <property type="entry name" value="msrA"/>
    <property type="match status" value="1"/>
</dbReference>
<feature type="domain" description="Peptide methionine sulphoxide reductase MsrA" evidence="6">
    <location>
        <begin position="45"/>
        <end position="198"/>
    </location>
</feature>
<evidence type="ECO:0000256" key="5">
    <source>
        <dbReference type="HAMAP-Rule" id="MF_01401"/>
    </source>
</evidence>
<name>A0ABD5L6W4_PROST</name>
<dbReference type="Pfam" id="PF01625">
    <property type="entry name" value="PMSR"/>
    <property type="match status" value="1"/>
</dbReference>
<dbReference type="AlphaFoldDB" id="A0ABD5L6W4"/>
<reference evidence="7 8" key="1">
    <citation type="submission" date="2021-04" db="EMBL/GenBank/DDBJ databases">
        <title>Determining the burden of carbapenem-resistant Enterobacterales from a tertiary public heath setting in Bangladesh: a clinical, epidemiological, and molecular study.</title>
        <authorList>
            <person name="Farzana R."/>
            <person name="Walsh T.R."/>
        </authorList>
    </citation>
    <scope>NUCLEOTIDE SEQUENCE [LARGE SCALE GENOMIC DNA]</scope>
    <source>
        <strain evidence="8">dmpro_s316</strain>
    </source>
</reference>
<gene>
    <name evidence="5 7" type="primary">msrA</name>
    <name evidence="7" type="ORF">KDV35_03960</name>
</gene>
<dbReference type="InterPro" id="IPR050162">
    <property type="entry name" value="MsrA_MetSO_reductase"/>
</dbReference>
<dbReference type="HAMAP" id="MF_01401">
    <property type="entry name" value="MsrA"/>
    <property type="match status" value="1"/>
</dbReference>
<dbReference type="Gene3D" id="3.30.1060.10">
    <property type="entry name" value="Peptide methionine sulphoxide reductase MsrA"/>
    <property type="match status" value="1"/>
</dbReference>
<dbReference type="EMBL" id="JAGSRH010000004">
    <property type="protein sequence ID" value="MER5076027.1"/>
    <property type="molecule type" value="Genomic_DNA"/>
</dbReference>
<comment type="function">
    <text evidence="5">Has an important function as a repair enzyme for proteins that have been inactivated by oxidation. Catalyzes the reversible oxidation-reduction of methionine sulfoxide in proteins to methionine.</text>
</comment>
<dbReference type="InterPro" id="IPR002569">
    <property type="entry name" value="Met_Sox_Rdtase_MsrA_dom"/>
</dbReference>
<dbReference type="PANTHER" id="PTHR42799:SF2">
    <property type="entry name" value="MITOCHONDRIAL PEPTIDE METHIONINE SULFOXIDE REDUCTASE"/>
    <property type="match status" value="1"/>
</dbReference>
<comment type="similarity">
    <text evidence="1 5">Belongs to the MsrA Met sulfoxide reductase family.</text>
</comment>